<dbReference type="GO" id="GO:0000976">
    <property type="term" value="F:transcription cis-regulatory region binding"/>
    <property type="evidence" value="ECO:0007669"/>
    <property type="project" value="TreeGrafter"/>
</dbReference>
<dbReference type="Proteomes" id="UP001366166">
    <property type="component" value="Chromosome"/>
</dbReference>
<evidence type="ECO:0000313" key="7">
    <source>
        <dbReference type="Proteomes" id="UP001366166"/>
    </source>
</evidence>
<dbReference type="PANTHER" id="PTHR30055">
    <property type="entry name" value="HTH-TYPE TRANSCRIPTIONAL REGULATOR RUTR"/>
    <property type="match status" value="1"/>
</dbReference>
<keyword evidence="7" id="KW-1185">Reference proteome</keyword>
<evidence type="ECO:0000259" key="5">
    <source>
        <dbReference type="PROSITE" id="PS50977"/>
    </source>
</evidence>
<dbReference type="InterPro" id="IPR050109">
    <property type="entry name" value="HTH-type_TetR-like_transc_reg"/>
</dbReference>
<proteinExistence type="predicted"/>
<dbReference type="PRINTS" id="PR00455">
    <property type="entry name" value="HTHTETR"/>
</dbReference>
<dbReference type="InterPro" id="IPR001647">
    <property type="entry name" value="HTH_TetR"/>
</dbReference>
<evidence type="ECO:0000256" key="2">
    <source>
        <dbReference type="ARBA" id="ARBA00023125"/>
    </source>
</evidence>
<keyword evidence="1" id="KW-0805">Transcription regulation</keyword>
<dbReference type="InterPro" id="IPR023772">
    <property type="entry name" value="DNA-bd_HTH_TetR-type_CS"/>
</dbReference>
<dbReference type="PROSITE" id="PS50977">
    <property type="entry name" value="HTH_TETR_2"/>
    <property type="match status" value="1"/>
</dbReference>
<sequence>MTYREFRRQTRLSQEEFCQEVLAAHRQEIKAKKEHTAVKNLELIFEATLKVSNQKGFQAMTMRDLSKASGLSIGALYDYFAGKEALLEMIQETGRRITRRVMGQAVTDAQTPPEKLASAIRAHIYLSEAMQPWFFFSYMEARHLGKVEKQRSKEAEMATERYISEVIKQGKRQGVFAPVDHQLTAAVIKGMLQDWYLKRWKYAKRRVSVDRYADFVVGLAQGYCRNGLGVAGVGEASDE</sequence>
<keyword evidence="3" id="KW-0804">Transcription</keyword>
<dbReference type="InterPro" id="IPR036271">
    <property type="entry name" value="Tet_transcr_reg_TetR-rel_C_sf"/>
</dbReference>
<dbReference type="Gene3D" id="1.10.357.10">
    <property type="entry name" value="Tetracycline Repressor, domain 2"/>
    <property type="match status" value="1"/>
</dbReference>
<dbReference type="Pfam" id="PF17932">
    <property type="entry name" value="TetR_C_24"/>
    <property type="match status" value="1"/>
</dbReference>
<reference evidence="7" key="1">
    <citation type="journal article" date="2023" name="Arch. Microbiol.">
        <title>Desulfoferula mesophilus gen. nov. sp. nov., a mesophilic sulfate-reducing bacterium isolated from a brackish lake sediment.</title>
        <authorList>
            <person name="Watanabe T."/>
            <person name="Yabe T."/>
            <person name="Tsuji J.M."/>
            <person name="Fukui M."/>
        </authorList>
    </citation>
    <scope>NUCLEOTIDE SEQUENCE [LARGE SCALE GENOMIC DNA]</scope>
    <source>
        <strain evidence="7">12FAK</strain>
    </source>
</reference>
<dbReference type="InterPro" id="IPR041490">
    <property type="entry name" value="KstR2_TetR_C"/>
</dbReference>
<protein>
    <submittedName>
        <fullName evidence="6">TetR family transcriptional regulator</fullName>
    </submittedName>
</protein>
<dbReference type="KEGG" id="dmp:FAK_16960"/>
<dbReference type="Gene3D" id="1.10.10.60">
    <property type="entry name" value="Homeodomain-like"/>
    <property type="match status" value="1"/>
</dbReference>
<accession>A0AAU9EF97</accession>
<dbReference type="SUPFAM" id="SSF48498">
    <property type="entry name" value="Tetracyclin repressor-like, C-terminal domain"/>
    <property type="match status" value="1"/>
</dbReference>
<dbReference type="RefSeq" id="WP_338606334.1">
    <property type="nucleotide sequence ID" value="NZ_AP028679.1"/>
</dbReference>
<evidence type="ECO:0000256" key="4">
    <source>
        <dbReference type="PROSITE-ProRule" id="PRU00335"/>
    </source>
</evidence>
<dbReference type="EMBL" id="AP028679">
    <property type="protein sequence ID" value="BEQ14630.1"/>
    <property type="molecule type" value="Genomic_DNA"/>
</dbReference>
<feature type="domain" description="HTH tetR-type" evidence="5">
    <location>
        <begin position="38"/>
        <end position="98"/>
    </location>
</feature>
<evidence type="ECO:0000256" key="3">
    <source>
        <dbReference type="ARBA" id="ARBA00023163"/>
    </source>
</evidence>
<evidence type="ECO:0000256" key="1">
    <source>
        <dbReference type="ARBA" id="ARBA00023015"/>
    </source>
</evidence>
<organism evidence="6 7">
    <name type="scientific">Desulfoferula mesophila</name>
    <dbReference type="NCBI Taxonomy" id="3058419"/>
    <lineage>
        <taxon>Bacteria</taxon>
        <taxon>Pseudomonadati</taxon>
        <taxon>Thermodesulfobacteriota</taxon>
        <taxon>Desulfarculia</taxon>
        <taxon>Desulfarculales</taxon>
        <taxon>Desulfarculaceae</taxon>
        <taxon>Desulfoferula</taxon>
    </lineage>
</organism>
<dbReference type="Pfam" id="PF00440">
    <property type="entry name" value="TetR_N"/>
    <property type="match status" value="1"/>
</dbReference>
<feature type="DNA-binding region" description="H-T-H motif" evidence="4">
    <location>
        <begin position="61"/>
        <end position="80"/>
    </location>
</feature>
<dbReference type="InterPro" id="IPR009057">
    <property type="entry name" value="Homeodomain-like_sf"/>
</dbReference>
<keyword evidence="2 4" id="KW-0238">DNA-binding</keyword>
<dbReference type="GO" id="GO:0003700">
    <property type="term" value="F:DNA-binding transcription factor activity"/>
    <property type="evidence" value="ECO:0007669"/>
    <property type="project" value="TreeGrafter"/>
</dbReference>
<name>A0AAU9EF97_9BACT</name>
<evidence type="ECO:0000313" key="6">
    <source>
        <dbReference type="EMBL" id="BEQ14630.1"/>
    </source>
</evidence>
<dbReference type="PROSITE" id="PS01081">
    <property type="entry name" value="HTH_TETR_1"/>
    <property type="match status" value="1"/>
</dbReference>
<dbReference type="AlphaFoldDB" id="A0AAU9EF97"/>
<gene>
    <name evidence="6" type="ORF">FAK_16960</name>
</gene>
<dbReference type="PANTHER" id="PTHR30055:SF240">
    <property type="entry name" value="HTH-TYPE TRANSCRIPTIONAL REGULATOR ACRR"/>
    <property type="match status" value="1"/>
</dbReference>
<dbReference type="SUPFAM" id="SSF46689">
    <property type="entry name" value="Homeodomain-like"/>
    <property type="match status" value="1"/>
</dbReference>